<reference evidence="1" key="1">
    <citation type="submission" date="2018-02" db="EMBL/GenBank/DDBJ databases">
        <title>Rhizophora mucronata_Transcriptome.</title>
        <authorList>
            <person name="Meera S.P."/>
            <person name="Sreeshan A."/>
            <person name="Augustine A."/>
        </authorList>
    </citation>
    <scope>NUCLEOTIDE SEQUENCE</scope>
    <source>
        <tissue evidence="1">Leaf</tissue>
    </source>
</reference>
<dbReference type="EMBL" id="GGEC01074793">
    <property type="protein sequence ID" value="MBX55277.1"/>
    <property type="molecule type" value="Transcribed_RNA"/>
</dbReference>
<protein>
    <submittedName>
        <fullName evidence="1">Uncharacterized protein</fullName>
    </submittedName>
</protein>
<name>A0A2P2PKM5_RHIMU</name>
<dbReference type="AlphaFoldDB" id="A0A2P2PKM5"/>
<evidence type="ECO:0000313" key="1">
    <source>
        <dbReference type="EMBL" id="MBX55277.1"/>
    </source>
</evidence>
<sequence length="58" mass="6919">MPIPFPLYSFSELSFSLSESELIIHFFFVVLFKERKRNLSQTPEVFIIITDNTYPEIF</sequence>
<organism evidence="1">
    <name type="scientific">Rhizophora mucronata</name>
    <name type="common">Asiatic mangrove</name>
    <dbReference type="NCBI Taxonomy" id="61149"/>
    <lineage>
        <taxon>Eukaryota</taxon>
        <taxon>Viridiplantae</taxon>
        <taxon>Streptophyta</taxon>
        <taxon>Embryophyta</taxon>
        <taxon>Tracheophyta</taxon>
        <taxon>Spermatophyta</taxon>
        <taxon>Magnoliopsida</taxon>
        <taxon>eudicotyledons</taxon>
        <taxon>Gunneridae</taxon>
        <taxon>Pentapetalae</taxon>
        <taxon>rosids</taxon>
        <taxon>fabids</taxon>
        <taxon>Malpighiales</taxon>
        <taxon>Rhizophoraceae</taxon>
        <taxon>Rhizophora</taxon>
    </lineage>
</organism>
<accession>A0A2P2PKM5</accession>
<proteinExistence type="predicted"/>